<dbReference type="EMBL" id="LN853822">
    <property type="protein sequence ID" value="CRY96757.1"/>
    <property type="molecule type" value="Genomic_DNA"/>
</dbReference>
<reference evidence="1" key="1">
    <citation type="submission" date="2015-06" db="EMBL/GenBank/DDBJ databases">
        <authorList>
            <person name="Joergensen T."/>
        </authorList>
    </citation>
    <scope>NUCLEOTIDE SEQUENCE</scope>
    <source>
        <strain evidence="1">RGFK1250</strain>
    </source>
</reference>
<protein>
    <submittedName>
        <fullName evidence="1">Uncharacterized protein</fullName>
    </submittedName>
</protein>
<reference evidence="1" key="2">
    <citation type="submission" date="2015-07" db="EMBL/GenBank/DDBJ databases">
        <title>Plasmids, circular viruses and viroids from rat gut.</title>
        <authorList>
            <person name="Jorgensen T.J."/>
            <person name="Hansen M.A."/>
            <person name="Xu Z."/>
            <person name="Tabak M.A."/>
            <person name="Sorensen S.J."/>
            <person name="Hansen L.H."/>
        </authorList>
    </citation>
    <scope>NUCLEOTIDE SEQUENCE</scope>
    <source>
        <strain evidence="1">RGFK1250</strain>
    </source>
</reference>
<evidence type="ECO:0000313" key="1">
    <source>
        <dbReference type="EMBL" id="CRY96757.1"/>
    </source>
</evidence>
<dbReference type="AlphaFoldDB" id="A0A0H5QLX1"/>
<accession>A0A0H5QLX1</accession>
<sequence>MPIWRTAVETTHPNMPNAGVNTWHFGDGDSGDSATALLGASTILEAFYEDVLGPGIAPSAGISHSGIWVDVASGTEVQTSPWDLGTGTTGPTLPPANTVCISWRTGTALRSGVGRTFLGPVLDSQADDQGTPGSTSLAAIRIAATTLVTSNTAGFPDFPGFGVYSRQNGTIRQFQSGRVRDQYAVLRSRRD</sequence>
<organism evidence="1">
    <name type="scientific">uncultured prokaryote</name>
    <dbReference type="NCBI Taxonomy" id="198431"/>
    <lineage>
        <taxon>unclassified sequences</taxon>
        <taxon>environmental samples</taxon>
    </lineage>
</organism>
<name>A0A0H5QLX1_9ZZZZ</name>
<proteinExistence type="predicted"/>